<protein>
    <submittedName>
        <fullName evidence="3">Glycosyltransferase involved in cell wall biosynthesis</fullName>
    </submittedName>
</protein>
<reference evidence="3" key="1">
    <citation type="submission" date="2022-08" db="EMBL/GenBank/DDBJ databases">
        <title>Genomic Encyclopedia of Type Strains, Phase V (KMG-V): Genome sequencing to study the core and pangenomes of soil and plant-associated prokaryotes.</title>
        <authorList>
            <person name="Whitman W."/>
        </authorList>
    </citation>
    <scope>NUCLEOTIDE SEQUENCE</scope>
    <source>
        <strain evidence="3">SP3026</strain>
    </source>
</reference>
<dbReference type="CDD" id="cd03801">
    <property type="entry name" value="GT4_PimA-like"/>
    <property type="match status" value="1"/>
</dbReference>
<dbReference type="RefSeq" id="WP_259040001.1">
    <property type="nucleotide sequence ID" value="NZ_JANUBL010000003.1"/>
</dbReference>
<dbReference type="PANTHER" id="PTHR12526">
    <property type="entry name" value="GLYCOSYLTRANSFERASE"/>
    <property type="match status" value="1"/>
</dbReference>
<comment type="caution">
    <text evidence="3">The sequence shown here is derived from an EMBL/GenBank/DDBJ whole genome shotgun (WGS) entry which is preliminary data.</text>
</comment>
<evidence type="ECO:0000313" key="4">
    <source>
        <dbReference type="Proteomes" id="UP001155144"/>
    </source>
</evidence>
<dbReference type="EMBL" id="JANUBL010000003">
    <property type="protein sequence ID" value="MCS4121626.1"/>
    <property type="molecule type" value="Genomic_DNA"/>
</dbReference>
<evidence type="ECO:0000313" key="3">
    <source>
        <dbReference type="EMBL" id="MCS4121626.1"/>
    </source>
</evidence>
<evidence type="ECO:0000259" key="2">
    <source>
        <dbReference type="Pfam" id="PF13439"/>
    </source>
</evidence>
<dbReference type="Pfam" id="PF13439">
    <property type="entry name" value="Glyco_transf_4"/>
    <property type="match status" value="1"/>
</dbReference>
<dbReference type="GO" id="GO:0016757">
    <property type="term" value="F:glycosyltransferase activity"/>
    <property type="evidence" value="ECO:0007669"/>
    <property type="project" value="UniProtKB-ARBA"/>
</dbReference>
<sequence>MANLLGSEVRLHVIYMGEINEDKLQRKGIRTYQYDGVLTGNWWTRYIGFTKFITDVLRYQDIDIVQNIWMHFALFPLKVAGLIANVPVVARVAGVPISNAETNDPLKWMRNRLGLAIERASLALADHIQVLSKSLRNTFSRRGISPKRMSVISQGCDTKAFAPSSSGDPSGEAGYTEDESTSVGCQLLYVGRITPRKGLDELIEAFREVVETAARDVILDLIGEGPSDVVEKYRSKLKQWGVAEKVRLRGYVKHNRLRRIYQECDIFILPSHREGLPNVMMEAMASGAACIGTSVGAIPELLDDNRGIVVPPRRPDRLASAILHLIQDCERTDAMTQRARDYIVQHHSFCHVRKDYREMYLRVGNSYDGII</sequence>
<proteinExistence type="predicted"/>
<gene>
    <name evidence="3" type="ORF">GGP45_001979</name>
</gene>
<organism evidence="3 4">
    <name type="scientific">Salinibacter ruber</name>
    <dbReference type="NCBI Taxonomy" id="146919"/>
    <lineage>
        <taxon>Bacteria</taxon>
        <taxon>Pseudomonadati</taxon>
        <taxon>Rhodothermota</taxon>
        <taxon>Rhodothermia</taxon>
        <taxon>Rhodothermales</taxon>
        <taxon>Salinibacteraceae</taxon>
        <taxon>Salinibacter</taxon>
    </lineage>
</organism>
<dbReference type="Pfam" id="PF13692">
    <property type="entry name" value="Glyco_trans_1_4"/>
    <property type="match status" value="1"/>
</dbReference>
<dbReference type="Gene3D" id="3.40.50.2000">
    <property type="entry name" value="Glycogen Phosphorylase B"/>
    <property type="match status" value="2"/>
</dbReference>
<name>A0A9X2V5D2_9BACT</name>
<evidence type="ECO:0000256" key="1">
    <source>
        <dbReference type="SAM" id="MobiDB-lite"/>
    </source>
</evidence>
<dbReference type="Proteomes" id="UP001155144">
    <property type="component" value="Unassembled WGS sequence"/>
</dbReference>
<dbReference type="InterPro" id="IPR028098">
    <property type="entry name" value="Glyco_trans_4-like_N"/>
</dbReference>
<dbReference type="AlphaFoldDB" id="A0A9X2V5D2"/>
<feature type="domain" description="Glycosyltransferase subfamily 4-like N-terminal" evidence="2">
    <location>
        <begin position="11"/>
        <end position="159"/>
    </location>
</feature>
<accession>A0A9X2V5D2</accession>
<dbReference type="PANTHER" id="PTHR12526:SF637">
    <property type="entry name" value="GLYCOSYLTRANSFERASE EPSF-RELATED"/>
    <property type="match status" value="1"/>
</dbReference>
<dbReference type="SUPFAM" id="SSF53756">
    <property type="entry name" value="UDP-Glycosyltransferase/glycogen phosphorylase"/>
    <property type="match status" value="1"/>
</dbReference>
<feature type="region of interest" description="Disordered" evidence="1">
    <location>
        <begin position="159"/>
        <end position="178"/>
    </location>
</feature>